<dbReference type="EMBL" id="CP036287">
    <property type="protein sequence ID" value="QDU64947.1"/>
    <property type="molecule type" value="Genomic_DNA"/>
</dbReference>
<dbReference type="RefSeq" id="WP_145061113.1">
    <property type="nucleotide sequence ID" value="NZ_CP036287.1"/>
</dbReference>
<dbReference type="AlphaFoldDB" id="A0A518BD90"/>
<accession>A0A518BD90</accession>
<sequence>MIRRTIAFLLLFGGGLLALRQFFGVELVADWSKPQRSFPERGRSGAVVTGEEFGAARLLLSGATVFSSYVPLGGRGVPLYRLVAQDSETSDDGSVVLEDLVLELFDEDDGELTVLLTAARGRTRLESDDGGVEPSLSNQISFEDVEVKLVRGSRLVPLVMTSDHLVGDLERSRFTTTTRALVKGSGLDAEGSALDLDLSTGRIEFASDARCTVVAGPNGRGRLVSSGPMLIERFDPSDETRLKVVAQRRALLVVEGDDALSLDARRIEIVGHADTTEGTADADADTEEDEALVFESLFAEGESTLRMDGHRFQGQRVDFQMSPDGRLGSARLTGGPEAHLALEPPTEGAGPAGEPEILRVWGESSMDLTLSPDVSVTVAGPAQLDWRDTELWAAGGLAGRPATDDLPASFRAWSGVEVHFAGWTLKTLELDGKIDAERLEVTTLGESEVTGVTREGEELKLIAYESLTFEAREDRWTVPSAGRIALSLLSDPPVAASADHLTGFDPETLDFVADGSVELITRGDLLRGEKVVAKGIDDITISSGGEQRVVYVSDRGEVLAHQITRVPGRILAEGDVDAELTLDDLTGRVLAGRVEILGDFDRDTTVQSLGRTELNAAGAVSASLDQSGSHFDLSGDALRILRVPVGEPDLVMTELRVTGSVEAITRGAYGDYELHSDQLDGLLYARDGEALEEGVGQDSQGELVAEGHVHLESLGTPELTAQGGRLVLLEGGVGTLDPGEDGIVLAEGRLPGTGRPFALEALALQFAPDGLIADRPNLVLDMPDAGLEPSPLDGLKATAARLVARPEKLSFKGNVTFVGRMPSGSTWTLRANEADFIGDPSSDPSKPRLARMVADGAVRLAFSDGPTAEGDRLTARTWSGVIHLLGRPAIIQQPGGLRSEAEWFKIDAREYLIESGPGGTGWADGIGGKQRPQR</sequence>
<proteinExistence type="predicted"/>
<reference evidence="1 2" key="1">
    <citation type="submission" date="2019-02" db="EMBL/GenBank/DDBJ databases">
        <title>Deep-cultivation of Planctomycetes and their phenomic and genomic characterization uncovers novel biology.</title>
        <authorList>
            <person name="Wiegand S."/>
            <person name="Jogler M."/>
            <person name="Boedeker C."/>
            <person name="Pinto D."/>
            <person name="Vollmers J."/>
            <person name="Rivas-Marin E."/>
            <person name="Kohn T."/>
            <person name="Peeters S.H."/>
            <person name="Heuer A."/>
            <person name="Rast P."/>
            <person name="Oberbeckmann S."/>
            <person name="Bunk B."/>
            <person name="Jeske O."/>
            <person name="Meyerdierks A."/>
            <person name="Storesund J.E."/>
            <person name="Kallscheuer N."/>
            <person name="Luecker S."/>
            <person name="Lage O.M."/>
            <person name="Pohl T."/>
            <person name="Merkel B.J."/>
            <person name="Hornburger P."/>
            <person name="Mueller R.-W."/>
            <person name="Bruemmer F."/>
            <person name="Labrenz M."/>
            <person name="Spormann A.M."/>
            <person name="Op den Camp H."/>
            <person name="Overmann J."/>
            <person name="Amann R."/>
            <person name="Jetten M.S.M."/>
            <person name="Mascher T."/>
            <person name="Medema M.H."/>
            <person name="Devos D.P."/>
            <person name="Kaster A.-K."/>
            <person name="Ovreas L."/>
            <person name="Rohde M."/>
            <person name="Galperin M.Y."/>
            <person name="Jogler C."/>
        </authorList>
    </citation>
    <scope>NUCLEOTIDE SEQUENCE [LARGE SCALE GENOMIC DNA]</scope>
    <source>
        <strain evidence="1 2">Pla133</strain>
    </source>
</reference>
<evidence type="ECO:0000313" key="1">
    <source>
        <dbReference type="EMBL" id="QDU64947.1"/>
    </source>
</evidence>
<organism evidence="1 2">
    <name type="scientific">Engelhardtia mirabilis</name>
    <dbReference type="NCBI Taxonomy" id="2528011"/>
    <lineage>
        <taxon>Bacteria</taxon>
        <taxon>Pseudomonadati</taxon>
        <taxon>Planctomycetota</taxon>
        <taxon>Planctomycetia</taxon>
        <taxon>Planctomycetia incertae sedis</taxon>
        <taxon>Engelhardtia</taxon>
    </lineage>
</organism>
<name>A0A518BD90_9BACT</name>
<dbReference type="Gene3D" id="2.60.450.10">
    <property type="entry name" value="Lipopolysaccharide (LPS) transport protein A like domain"/>
    <property type="match status" value="1"/>
</dbReference>
<dbReference type="Proteomes" id="UP000316921">
    <property type="component" value="Chromosome"/>
</dbReference>
<keyword evidence="2" id="KW-1185">Reference proteome</keyword>
<gene>
    <name evidence="1" type="ORF">Pla133_00080</name>
</gene>
<evidence type="ECO:0000313" key="2">
    <source>
        <dbReference type="Proteomes" id="UP000316921"/>
    </source>
</evidence>
<dbReference type="KEGG" id="pbap:Pla133_00080"/>
<protein>
    <submittedName>
        <fullName evidence="1">Uncharacterized protein</fullName>
    </submittedName>
</protein>